<reference evidence="3" key="1">
    <citation type="submission" date="2016-10" db="EMBL/GenBank/DDBJ databases">
        <title>Sequence of Gallionella enrichment culture.</title>
        <authorList>
            <person name="Poehlein A."/>
            <person name="Muehling M."/>
            <person name="Daniel R."/>
        </authorList>
    </citation>
    <scope>NUCLEOTIDE SEQUENCE</scope>
</reference>
<dbReference type="InterPro" id="IPR046342">
    <property type="entry name" value="CBS_dom_sf"/>
</dbReference>
<name>A0A1J5Q3G6_9ZZZZ</name>
<dbReference type="Gene3D" id="3.10.580.10">
    <property type="entry name" value="CBS-domain"/>
    <property type="match status" value="1"/>
</dbReference>
<feature type="domain" description="CBS" evidence="2">
    <location>
        <begin position="75"/>
        <end position="130"/>
    </location>
</feature>
<dbReference type="Pfam" id="PF00571">
    <property type="entry name" value="CBS"/>
    <property type="match status" value="2"/>
</dbReference>
<dbReference type="PROSITE" id="PS51371">
    <property type="entry name" value="CBS"/>
    <property type="match status" value="2"/>
</dbReference>
<dbReference type="PANTHER" id="PTHR43080">
    <property type="entry name" value="CBS DOMAIN-CONTAINING PROTEIN CBSX3, MITOCHONDRIAL"/>
    <property type="match status" value="1"/>
</dbReference>
<accession>A0A1J5Q3G6</accession>
<dbReference type="EMBL" id="MLJW01001522">
    <property type="protein sequence ID" value="OIQ77850.1"/>
    <property type="molecule type" value="Genomic_DNA"/>
</dbReference>
<protein>
    <submittedName>
        <fullName evidence="3">Putative voltage-gated ClC-type chloride channel ClcB</fullName>
    </submittedName>
</protein>
<dbReference type="AlphaFoldDB" id="A0A1J5Q3G6"/>
<gene>
    <name evidence="3" type="ORF">GALL_404580</name>
</gene>
<evidence type="ECO:0000256" key="1">
    <source>
        <dbReference type="ARBA" id="ARBA00023122"/>
    </source>
</evidence>
<dbReference type="InterPro" id="IPR000644">
    <property type="entry name" value="CBS_dom"/>
</dbReference>
<feature type="domain" description="CBS" evidence="2">
    <location>
        <begin position="8"/>
        <end position="66"/>
    </location>
</feature>
<dbReference type="SUPFAM" id="SSF54631">
    <property type="entry name" value="CBS-domain pair"/>
    <property type="match status" value="1"/>
</dbReference>
<comment type="caution">
    <text evidence="3">The sequence shown here is derived from an EMBL/GenBank/DDBJ whole genome shotgun (WGS) entry which is preliminary data.</text>
</comment>
<organism evidence="3">
    <name type="scientific">mine drainage metagenome</name>
    <dbReference type="NCBI Taxonomy" id="410659"/>
    <lineage>
        <taxon>unclassified sequences</taxon>
        <taxon>metagenomes</taxon>
        <taxon>ecological metagenomes</taxon>
    </lineage>
</organism>
<dbReference type="InterPro" id="IPR051257">
    <property type="entry name" value="Diverse_CBS-Domain"/>
</dbReference>
<evidence type="ECO:0000313" key="3">
    <source>
        <dbReference type="EMBL" id="OIQ77850.1"/>
    </source>
</evidence>
<keyword evidence="1" id="KW-0129">CBS domain</keyword>
<dbReference type="SMART" id="SM00116">
    <property type="entry name" value="CBS"/>
    <property type="match status" value="2"/>
</dbReference>
<proteinExistence type="predicted"/>
<evidence type="ECO:0000259" key="2">
    <source>
        <dbReference type="PROSITE" id="PS51371"/>
    </source>
</evidence>
<sequence length="164" mass="18035">MKVSDILRIKGNALYTVTQPTPLLHAVQTMAQHDIGSLVVMEHGRLVGMLTFSEVMAAVAEGGGSLGDHTAAERMDRHYEVCGPDTTLDTLRRTMLDSGTRYIPVMQDDTLLGVISFHDVALAIVREQDFENQMLKAYIRHWPEDEGMPDTAAAPPPPSFSART</sequence>
<dbReference type="PANTHER" id="PTHR43080:SF2">
    <property type="entry name" value="CBS DOMAIN-CONTAINING PROTEIN"/>
    <property type="match status" value="1"/>
</dbReference>